<dbReference type="EMBL" id="GDAI01000061">
    <property type="protein sequence ID" value="JAI17542.1"/>
    <property type="molecule type" value="mRNA"/>
</dbReference>
<evidence type="ECO:0000313" key="6">
    <source>
        <dbReference type="EMBL" id="JAI17542.1"/>
    </source>
</evidence>
<comment type="subunit">
    <text evidence="1">Interacts with PEX19.</text>
</comment>
<evidence type="ECO:0000256" key="1">
    <source>
        <dbReference type="ARBA" id="ARBA00011494"/>
    </source>
</evidence>
<reference evidence="6" key="1">
    <citation type="journal article" date="2015" name="Insect Biochem. Mol. Biol.">
        <title>An insight into the sialome of the horse fly, Tabanus bromius.</title>
        <authorList>
            <person name="Ribeiro J.M."/>
            <person name="Kazimirova M."/>
            <person name="Takac P."/>
            <person name="Andersen J.F."/>
            <person name="Francischetti I.M."/>
        </authorList>
    </citation>
    <scope>NUCLEOTIDE SEQUENCE</scope>
</reference>
<evidence type="ECO:0000256" key="5">
    <source>
        <dbReference type="ARBA" id="ARBA00029630"/>
    </source>
</evidence>
<proteinExistence type="evidence at transcript level"/>
<dbReference type="GO" id="GO:0005778">
    <property type="term" value="C:peroxisomal membrane"/>
    <property type="evidence" value="ECO:0007669"/>
    <property type="project" value="InterPro"/>
</dbReference>
<name>A0A0K8TT58_TABBR</name>
<keyword evidence="3" id="KW-0962">Peroxisome biogenesis</keyword>
<dbReference type="Pfam" id="PF04882">
    <property type="entry name" value="Peroxin-3"/>
    <property type="match status" value="2"/>
</dbReference>
<protein>
    <recommendedName>
        <fullName evidence="2">Peroxisomal biogenesis factor 3</fullName>
    </recommendedName>
    <alternativeName>
        <fullName evidence="5">Peroxisomal assembly protein PEX3</fullName>
    </alternativeName>
</protein>
<evidence type="ECO:0000256" key="3">
    <source>
        <dbReference type="ARBA" id="ARBA00022593"/>
    </source>
</evidence>
<sequence>MFSGVKNFISRHKRKFLVTGAIIGGTVITVRYAQRKLREFQEAQTRAFIEKTKRMQHFESTERTCNQAILGLSPSLGDEILKILNSEEILEKLRKNPENKIELWEKLKILSFTRLTAFIYASSILVVTLRVQLNLLGGYLYKDTVTGEAKITDDIRQAYLSLIQHFLKDGINHLVKLIDEKVRMILKKYTLDQKIGLSEVENIFWSIQLAVNSDAKDPNSKMAHYVLPTEVNETGVLSKMFLETLDMLESDDVAILCSNNVSRGFSIAVDSIAEFYTENVKANGALANFTDKPATSKLELNEIYNINSVALHLAKLIPILNGITSKSFDSNSKPPNLATSLITLFLVSDKVKILGANVYEVFSV</sequence>
<dbReference type="InterPro" id="IPR006966">
    <property type="entry name" value="Peroxin-3"/>
</dbReference>
<evidence type="ECO:0000256" key="4">
    <source>
        <dbReference type="ARBA" id="ARBA00025338"/>
    </source>
</evidence>
<dbReference type="PANTHER" id="PTHR28080">
    <property type="entry name" value="PEROXISOMAL BIOGENESIS FACTOR 3"/>
    <property type="match status" value="1"/>
</dbReference>
<dbReference type="GO" id="GO:0030674">
    <property type="term" value="F:protein-macromolecule adaptor activity"/>
    <property type="evidence" value="ECO:0007669"/>
    <property type="project" value="TreeGrafter"/>
</dbReference>
<dbReference type="PANTHER" id="PTHR28080:SF1">
    <property type="entry name" value="PEROXISOMAL BIOGENESIS FACTOR 3"/>
    <property type="match status" value="1"/>
</dbReference>
<comment type="function">
    <text evidence="4">Involved in peroxisome biosynthesis and integrity. Assembles membrane vesicles before the matrix proteins are translocated. As a docking factor for PEX19, is necessary for the import of peroxisomal membrane proteins in the peroxisomes.</text>
</comment>
<accession>A0A0K8TT58</accession>
<evidence type="ECO:0000256" key="2">
    <source>
        <dbReference type="ARBA" id="ARBA00014294"/>
    </source>
</evidence>
<dbReference type="AlphaFoldDB" id="A0A0K8TT58"/>
<dbReference type="GO" id="GO:0045046">
    <property type="term" value="P:protein import into peroxisome membrane"/>
    <property type="evidence" value="ECO:0007669"/>
    <property type="project" value="TreeGrafter"/>
</dbReference>
<organism evidence="6">
    <name type="scientific">Tabanus bromius</name>
    <name type="common">Band-eyed brown horse fly</name>
    <dbReference type="NCBI Taxonomy" id="304241"/>
    <lineage>
        <taxon>Eukaryota</taxon>
        <taxon>Metazoa</taxon>
        <taxon>Ecdysozoa</taxon>
        <taxon>Arthropoda</taxon>
        <taxon>Hexapoda</taxon>
        <taxon>Insecta</taxon>
        <taxon>Pterygota</taxon>
        <taxon>Neoptera</taxon>
        <taxon>Endopterygota</taxon>
        <taxon>Diptera</taxon>
        <taxon>Brachycera</taxon>
        <taxon>Tabanomorpha</taxon>
        <taxon>Tabanoidea</taxon>
        <taxon>Tabanidae</taxon>
        <taxon>Tabanus</taxon>
    </lineage>
</organism>